<dbReference type="GO" id="GO:0004757">
    <property type="term" value="F:sepiapterin reductase (NADP+) activity"/>
    <property type="evidence" value="ECO:0007669"/>
    <property type="project" value="TreeGrafter"/>
</dbReference>
<dbReference type="InterPro" id="IPR002347">
    <property type="entry name" value="SDR_fam"/>
</dbReference>
<accession>A0A6J6TYD4</accession>
<gene>
    <name evidence="5" type="ORF">UFOPK2754_01826</name>
    <name evidence="6" type="ORF">UFOPK3139_03178</name>
    <name evidence="7" type="ORF">UFOPK3543_00739</name>
    <name evidence="8" type="ORF">UFOPK3967_03267</name>
</gene>
<dbReference type="PROSITE" id="PS00061">
    <property type="entry name" value="ADH_SHORT"/>
    <property type="match status" value="1"/>
</dbReference>
<dbReference type="PRINTS" id="PR00080">
    <property type="entry name" value="SDRFAMILY"/>
</dbReference>
<comment type="subcellular location">
    <subcellularLocation>
        <location evidence="1">Cytoplasm</location>
    </subcellularLocation>
</comment>
<evidence type="ECO:0000313" key="5">
    <source>
        <dbReference type="EMBL" id="CAB4751373.1"/>
    </source>
</evidence>
<evidence type="ECO:0000313" key="6">
    <source>
        <dbReference type="EMBL" id="CAB4836734.1"/>
    </source>
</evidence>
<dbReference type="Gene3D" id="3.40.50.720">
    <property type="entry name" value="NAD(P)-binding Rossmann-like Domain"/>
    <property type="match status" value="1"/>
</dbReference>
<reference evidence="5" key="1">
    <citation type="submission" date="2020-05" db="EMBL/GenBank/DDBJ databases">
        <authorList>
            <person name="Chiriac C."/>
            <person name="Salcher M."/>
            <person name="Ghai R."/>
            <person name="Kavagutti S V."/>
        </authorList>
    </citation>
    <scope>NUCLEOTIDE SEQUENCE</scope>
</reference>
<dbReference type="EMBL" id="CAEZYR010000066">
    <property type="protein sequence ID" value="CAB4751373.1"/>
    <property type="molecule type" value="Genomic_DNA"/>
</dbReference>
<dbReference type="EMBL" id="CAFABA010000226">
    <property type="protein sequence ID" value="CAB4836734.1"/>
    <property type="molecule type" value="Genomic_DNA"/>
</dbReference>
<name>A0A6J6TYD4_9ZZZZ</name>
<dbReference type="InterPro" id="IPR051721">
    <property type="entry name" value="Biopterin_syn/organic_redct"/>
</dbReference>
<dbReference type="InterPro" id="IPR020904">
    <property type="entry name" value="Sc_DH/Rdtase_CS"/>
</dbReference>
<evidence type="ECO:0000256" key="4">
    <source>
        <dbReference type="ARBA" id="ARBA00023002"/>
    </source>
</evidence>
<evidence type="ECO:0000256" key="2">
    <source>
        <dbReference type="ARBA" id="ARBA00022490"/>
    </source>
</evidence>
<dbReference type="InterPro" id="IPR036291">
    <property type="entry name" value="NAD(P)-bd_dom_sf"/>
</dbReference>
<proteinExistence type="predicted"/>
<dbReference type="Pfam" id="PF00106">
    <property type="entry name" value="adh_short"/>
    <property type="match status" value="1"/>
</dbReference>
<keyword evidence="2" id="KW-0963">Cytoplasm</keyword>
<dbReference type="PANTHER" id="PTHR44085">
    <property type="entry name" value="SEPIAPTERIN REDUCTASE"/>
    <property type="match status" value="1"/>
</dbReference>
<dbReference type="GO" id="GO:0006729">
    <property type="term" value="P:tetrahydrobiopterin biosynthetic process"/>
    <property type="evidence" value="ECO:0007669"/>
    <property type="project" value="TreeGrafter"/>
</dbReference>
<dbReference type="GO" id="GO:0005737">
    <property type="term" value="C:cytoplasm"/>
    <property type="evidence" value="ECO:0007669"/>
    <property type="project" value="UniProtKB-SubCell"/>
</dbReference>
<sequence>MGRLVILTGHTSGLGAALLDVFVGEPENTVVALGRRRSLRADPNMRQLVVDLRSPADAAHAMSGALDVADWSRITQVLLVNNAGVLPPIGPVGSLDAIDLAEAVNLNLATPIVLTNELLRLTADLDIERRIAQVSSGAARTPYAGWSTYCATKAGLDHFTRSVALDAPLRCRVCSIAPGVVDTAMQAQIRASNVNDFPELERFVEMNRDGMLASPDRTARRLVEHLLSESFGDPSVVDLRDLAG</sequence>
<keyword evidence="4" id="KW-0560">Oxidoreductase</keyword>
<evidence type="ECO:0000313" key="7">
    <source>
        <dbReference type="EMBL" id="CAB4898758.1"/>
    </source>
</evidence>
<evidence type="ECO:0000313" key="8">
    <source>
        <dbReference type="EMBL" id="CAB5028808.1"/>
    </source>
</evidence>
<evidence type="ECO:0000256" key="3">
    <source>
        <dbReference type="ARBA" id="ARBA00022857"/>
    </source>
</evidence>
<dbReference type="EMBL" id="CAFBOS010000357">
    <property type="protein sequence ID" value="CAB5028808.1"/>
    <property type="molecule type" value="Genomic_DNA"/>
</dbReference>
<dbReference type="PRINTS" id="PR00081">
    <property type="entry name" value="GDHRDH"/>
</dbReference>
<evidence type="ECO:0000256" key="1">
    <source>
        <dbReference type="ARBA" id="ARBA00004496"/>
    </source>
</evidence>
<protein>
    <submittedName>
        <fullName evidence="5">Unannotated protein</fullName>
    </submittedName>
</protein>
<dbReference type="PANTHER" id="PTHR44085:SF2">
    <property type="entry name" value="SEPIAPTERIN REDUCTASE"/>
    <property type="match status" value="1"/>
</dbReference>
<dbReference type="EMBL" id="CAFBMH010000017">
    <property type="protein sequence ID" value="CAB4898758.1"/>
    <property type="molecule type" value="Genomic_DNA"/>
</dbReference>
<organism evidence="5">
    <name type="scientific">freshwater metagenome</name>
    <dbReference type="NCBI Taxonomy" id="449393"/>
    <lineage>
        <taxon>unclassified sequences</taxon>
        <taxon>metagenomes</taxon>
        <taxon>ecological metagenomes</taxon>
    </lineage>
</organism>
<dbReference type="SUPFAM" id="SSF51735">
    <property type="entry name" value="NAD(P)-binding Rossmann-fold domains"/>
    <property type="match status" value="1"/>
</dbReference>
<keyword evidence="3" id="KW-0521">NADP</keyword>
<dbReference type="AlphaFoldDB" id="A0A6J6TYD4"/>